<sequence length="438" mass="47779">MTLQLNTTQSADQVVSLFSGAGGFSHGFSKAGLKPLFGAEIDKDACASYQNNIGSPCHQLDLSEVQPSVLKELVGGRSPFIIIGGPPCQGFSTAGPRNAQDPRNRLIFNYMAIVKELAPRWFVFENVEGLLTSGSGADLARLVTEFVSLGYSVRLQKMNLAAYGVPQTRKRVVIIGNRVGIDFEFPPEAFSYDSGKARKYSNLPMAPTLDSALAGLGDAVSDKTQYVPYASVEFFNDYDRLMREGNILSGVTQHYQSDGYSSKVHIEMLKPGQTMKDLPEELWHDSFKRRANRRVADGTPTEKRGGSPSGIKRLHGDRQALTITGAATREFIHPHMPRPLTIRECARIQTFPDCYQWAGNAASIIQQIGNAVPPLAAFSLAQHIKQIDGKFGSDLQSAICVKSPRLLGFLLTESLGMSPALKNTQSLLANLLKDGLVQ</sequence>
<feature type="compositionally biased region" description="Basic and acidic residues" evidence="9">
    <location>
        <begin position="291"/>
        <end position="305"/>
    </location>
</feature>
<dbReference type="GO" id="GO:0044027">
    <property type="term" value="P:negative regulation of gene expression via chromosomal CpG island methylation"/>
    <property type="evidence" value="ECO:0007669"/>
    <property type="project" value="TreeGrafter"/>
</dbReference>
<dbReference type="GO" id="GO:0003677">
    <property type="term" value="F:DNA binding"/>
    <property type="evidence" value="ECO:0007669"/>
    <property type="project" value="TreeGrafter"/>
</dbReference>
<comment type="similarity">
    <text evidence="7 8">Belongs to the class I-like SAM-binding methyltransferase superfamily. C5-methyltransferase family.</text>
</comment>
<evidence type="ECO:0000256" key="2">
    <source>
        <dbReference type="ARBA" id="ARBA00022603"/>
    </source>
</evidence>
<evidence type="ECO:0000256" key="9">
    <source>
        <dbReference type="SAM" id="MobiDB-lite"/>
    </source>
</evidence>
<dbReference type="Gene3D" id="3.90.120.10">
    <property type="entry name" value="DNA Methylase, subunit A, domain 2"/>
    <property type="match status" value="1"/>
</dbReference>
<dbReference type="PROSITE" id="PS51679">
    <property type="entry name" value="SAM_MT_C5"/>
    <property type="match status" value="1"/>
</dbReference>
<comment type="caution">
    <text evidence="10">The sequence shown here is derived from an EMBL/GenBank/DDBJ whole genome shotgun (WGS) entry which is preliminary data.</text>
</comment>
<comment type="catalytic activity">
    <reaction evidence="6">
        <text>a 2'-deoxycytidine in DNA + S-adenosyl-L-methionine = a 5-methyl-2'-deoxycytidine in DNA + S-adenosyl-L-homocysteine + H(+)</text>
        <dbReference type="Rhea" id="RHEA:13681"/>
        <dbReference type="Rhea" id="RHEA-COMP:11369"/>
        <dbReference type="Rhea" id="RHEA-COMP:11370"/>
        <dbReference type="ChEBI" id="CHEBI:15378"/>
        <dbReference type="ChEBI" id="CHEBI:57856"/>
        <dbReference type="ChEBI" id="CHEBI:59789"/>
        <dbReference type="ChEBI" id="CHEBI:85452"/>
        <dbReference type="ChEBI" id="CHEBI:85454"/>
        <dbReference type="EC" id="2.1.1.37"/>
    </reaction>
</comment>
<evidence type="ECO:0000256" key="1">
    <source>
        <dbReference type="ARBA" id="ARBA00011975"/>
    </source>
</evidence>
<dbReference type="InterPro" id="IPR001525">
    <property type="entry name" value="C5_MeTfrase"/>
</dbReference>
<dbReference type="RefSeq" id="WP_183143565.1">
    <property type="nucleotide sequence ID" value="NZ_RBSH01000140.1"/>
</dbReference>
<feature type="region of interest" description="Disordered" evidence="9">
    <location>
        <begin position="291"/>
        <end position="315"/>
    </location>
</feature>
<feature type="active site" evidence="7">
    <location>
        <position position="88"/>
    </location>
</feature>
<evidence type="ECO:0000256" key="8">
    <source>
        <dbReference type="RuleBase" id="RU000416"/>
    </source>
</evidence>
<evidence type="ECO:0000313" key="10">
    <source>
        <dbReference type="EMBL" id="RMS01946.1"/>
    </source>
</evidence>
<dbReference type="Proteomes" id="UP000272613">
    <property type="component" value="Unassembled WGS sequence"/>
</dbReference>
<dbReference type="InterPro" id="IPR050390">
    <property type="entry name" value="C5-Methyltransferase"/>
</dbReference>
<gene>
    <name evidence="10" type="ORF">ALP74_200230</name>
</gene>
<evidence type="ECO:0000256" key="6">
    <source>
        <dbReference type="ARBA" id="ARBA00047422"/>
    </source>
</evidence>
<name>A0AB37QRA8_9PSED</name>
<dbReference type="EC" id="2.1.1.37" evidence="1"/>
<evidence type="ECO:0000256" key="5">
    <source>
        <dbReference type="ARBA" id="ARBA00022747"/>
    </source>
</evidence>
<keyword evidence="5" id="KW-0680">Restriction system</keyword>
<organism evidence="10 11">
    <name type="scientific">Pseudomonas coronafaciens pv. garcae</name>
    <dbReference type="NCBI Taxonomy" id="251653"/>
    <lineage>
        <taxon>Bacteria</taxon>
        <taxon>Pseudomonadati</taxon>
        <taxon>Pseudomonadota</taxon>
        <taxon>Gammaproteobacteria</taxon>
        <taxon>Pseudomonadales</taxon>
        <taxon>Pseudomonadaceae</taxon>
        <taxon>Pseudomonas</taxon>
        <taxon>Pseudomonas coronafaciens</taxon>
    </lineage>
</organism>
<evidence type="ECO:0000256" key="7">
    <source>
        <dbReference type="PROSITE-ProRule" id="PRU01016"/>
    </source>
</evidence>
<dbReference type="SUPFAM" id="SSF53335">
    <property type="entry name" value="S-adenosyl-L-methionine-dependent methyltransferases"/>
    <property type="match status" value="1"/>
</dbReference>
<keyword evidence="3 7" id="KW-0808">Transferase</keyword>
<dbReference type="AlphaFoldDB" id="A0AB37QRA8"/>
<dbReference type="InterPro" id="IPR029063">
    <property type="entry name" value="SAM-dependent_MTases_sf"/>
</dbReference>
<accession>A0AB37QRA8</accession>
<protein>
    <recommendedName>
        <fullName evidence="1">DNA (cytosine-5-)-methyltransferase</fullName>
        <ecNumber evidence="1">2.1.1.37</ecNumber>
    </recommendedName>
</protein>
<dbReference type="Gene3D" id="3.40.50.150">
    <property type="entry name" value="Vaccinia Virus protein VP39"/>
    <property type="match status" value="1"/>
</dbReference>
<dbReference type="PRINTS" id="PR00105">
    <property type="entry name" value="C5METTRFRASE"/>
</dbReference>
<evidence type="ECO:0000256" key="4">
    <source>
        <dbReference type="ARBA" id="ARBA00022691"/>
    </source>
</evidence>
<reference evidence="10 11" key="1">
    <citation type="submission" date="2018-08" db="EMBL/GenBank/DDBJ databases">
        <title>Recombination of ecologically and evolutionarily significant loci maintains genetic cohesion in the Pseudomonas syringae species complex.</title>
        <authorList>
            <person name="Dillon M."/>
            <person name="Thakur S."/>
            <person name="Almeida R.N.D."/>
            <person name="Weir B.S."/>
            <person name="Guttman D.S."/>
        </authorList>
    </citation>
    <scope>NUCLEOTIDE SEQUENCE [LARGE SCALE GENOMIC DNA]</scope>
    <source>
        <strain evidence="10 11">ICMP 5019</strain>
    </source>
</reference>
<keyword evidence="4 7" id="KW-0949">S-adenosyl-L-methionine</keyword>
<dbReference type="EMBL" id="RBSH01000140">
    <property type="protein sequence ID" value="RMS01946.1"/>
    <property type="molecule type" value="Genomic_DNA"/>
</dbReference>
<evidence type="ECO:0000313" key="11">
    <source>
        <dbReference type="Proteomes" id="UP000272613"/>
    </source>
</evidence>
<dbReference type="GO" id="GO:0003886">
    <property type="term" value="F:DNA (cytosine-5-)-methyltransferase activity"/>
    <property type="evidence" value="ECO:0007669"/>
    <property type="project" value="UniProtKB-EC"/>
</dbReference>
<dbReference type="GO" id="GO:0032259">
    <property type="term" value="P:methylation"/>
    <property type="evidence" value="ECO:0007669"/>
    <property type="project" value="UniProtKB-KW"/>
</dbReference>
<dbReference type="Pfam" id="PF00145">
    <property type="entry name" value="DNA_methylase"/>
    <property type="match status" value="1"/>
</dbReference>
<dbReference type="PANTHER" id="PTHR10629">
    <property type="entry name" value="CYTOSINE-SPECIFIC METHYLTRANSFERASE"/>
    <property type="match status" value="1"/>
</dbReference>
<dbReference type="GO" id="GO:0009307">
    <property type="term" value="P:DNA restriction-modification system"/>
    <property type="evidence" value="ECO:0007669"/>
    <property type="project" value="UniProtKB-KW"/>
</dbReference>
<evidence type="ECO:0000256" key="3">
    <source>
        <dbReference type="ARBA" id="ARBA00022679"/>
    </source>
</evidence>
<proteinExistence type="inferred from homology"/>
<dbReference type="NCBIfam" id="TIGR00675">
    <property type="entry name" value="dcm"/>
    <property type="match status" value="1"/>
</dbReference>
<dbReference type="PANTHER" id="PTHR10629:SF52">
    <property type="entry name" value="DNA (CYTOSINE-5)-METHYLTRANSFERASE 1"/>
    <property type="match status" value="1"/>
</dbReference>
<keyword evidence="2 7" id="KW-0489">Methyltransferase</keyword>